<feature type="transmembrane region" description="Helical" evidence="1">
    <location>
        <begin position="12"/>
        <end position="29"/>
    </location>
</feature>
<accession>G2XPX0</accession>
<dbReference type="InParanoid" id="G2XPX0"/>
<keyword evidence="1" id="KW-0472">Membrane</keyword>
<dbReference type="AlphaFoldDB" id="G2XPX0"/>
<proteinExistence type="predicted"/>
<dbReference type="HOGENOM" id="CLU_2978827_0_0_1"/>
<name>G2XPX0_BOTF4</name>
<evidence type="ECO:0000313" key="3">
    <source>
        <dbReference type="Proteomes" id="UP000008177"/>
    </source>
</evidence>
<evidence type="ECO:0000256" key="1">
    <source>
        <dbReference type="SAM" id="Phobius"/>
    </source>
</evidence>
<dbReference type="EMBL" id="FQ790250">
    <property type="protein sequence ID" value="CCD42858.1"/>
    <property type="molecule type" value="Genomic_DNA"/>
</dbReference>
<dbReference type="Proteomes" id="UP000008177">
    <property type="component" value="Unplaced contigs"/>
</dbReference>
<organism evidence="2 3">
    <name type="scientific">Botryotinia fuckeliana (strain T4)</name>
    <name type="common">Noble rot fungus</name>
    <name type="synonym">Botrytis cinerea</name>
    <dbReference type="NCBI Taxonomy" id="999810"/>
    <lineage>
        <taxon>Eukaryota</taxon>
        <taxon>Fungi</taxon>
        <taxon>Dikarya</taxon>
        <taxon>Ascomycota</taxon>
        <taxon>Pezizomycotina</taxon>
        <taxon>Leotiomycetes</taxon>
        <taxon>Helotiales</taxon>
        <taxon>Sclerotiniaceae</taxon>
        <taxon>Botrytis</taxon>
    </lineage>
</organism>
<keyword evidence="1" id="KW-0812">Transmembrane</keyword>
<gene>
    <name evidence="2" type="ORF">BofuT4_uP071540.1</name>
</gene>
<reference evidence="3" key="1">
    <citation type="journal article" date="2011" name="PLoS Genet.">
        <title>Genomic analysis of the necrotrophic fungal pathogens Sclerotinia sclerotiorum and Botrytis cinerea.</title>
        <authorList>
            <person name="Amselem J."/>
            <person name="Cuomo C.A."/>
            <person name="van Kan J.A."/>
            <person name="Viaud M."/>
            <person name="Benito E.P."/>
            <person name="Couloux A."/>
            <person name="Coutinho P.M."/>
            <person name="de Vries R.P."/>
            <person name="Dyer P.S."/>
            <person name="Fillinger S."/>
            <person name="Fournier E."/>
            <person name="Gout L."/>
            <person name="Hahn M."/>
            <person name="Kohn L."/>
            <person name="Lapalu N."/>
            <person name="Plummer K.M."/>
            <person name="Pradier J.M."/>
            <person name="Quevillon E."/>
            <person name="Sharon A."/>
            <person name="Simon A."/>
            <person name="ten Have A."/>
            <person name="Tudzynski B."/>
            <person name="Tudzynski P."/>
            <person name="Wincker P."/>
            <person name="Andrew M."/>
            <person name="Anthouard V."/>
            <person name="Beever R.E."/>
            <person name="Beffa R."/>
            <person name="Benoit I."/>
            <person name="Bouzid O."/>
            <person name="Brault B."/>
            <person name="Chen Z."/>
            <person name="Choquer M."/>
            <person name="Collemare J."/>
            <person name="Cotton P."/>
            <person name="Danchin E.G."/>
            <person name="Da Silva C."/>
            <person name="Gautier A."/>
            <person name="Giraud C."/>
            <person name="Giraud T."/>
            <person name="Gonzalez C."/>
            <person name="Grossetete S."/>
            <person name="Guldener U."/>
            <person name="Henrissat B."/>
            <person name="Howlett B.J."/>
            <person name="Kodira C."/>
            <person name="Kretschmer M."/>
            <person name="Lappartient A."/>
            <person name="Leroch M."/>
            <person name="Levis C."/>
            <person name="Mauceli E."/>
            <person name="Neuveglise C."/>
            <person name="Oeser B."/>
            <person name="Pearson M."/>
            <person name="Poulain J."/>
            <person name="Poussereau N."/>
            <person name="Quesneville H."/>
            <person name="Rascle C."/>
            <person name="Schumacher J."/>
            <person name="Segurens B."/>
            <person name="Sexton A."/>
            <person name="Silva E."/>
            <person name="Sirven C."/>
            <person name="Soanes D.M."/>
            <person name="Talbot N.J."/>
            <person name="Templeton M."/>
            <person name="Yandava C."/>
            <person name="Yarden O."/>
            <person name="Zeng Q."/>
            <person name="Rollins J.A."/>
            <person name="Lebrun M.H."/>
            <person name="Dickman M."/>
        </authorList>
    </citation>
    <scope>NUCLEOTIDE SEQUENCE [LARGE SCALE GENOMIC DNA]</scope>
    <source>
        <strain evidence="3">T4</strain>
    </source>
</reference>
<protein>
    <submittedName>
        <fullName evidence="2">Uncharacterized protein</fullName>
    </submittedName>
</protein>
<keyword evidence="1" id="KW-1133">Transmembrane helix</keyword>
<evidence type="ECO:0000313" key="2">
    <source>
        <dbReference type="EMBL" id="CCD42858.1"/>
    </source>
</evidence>
<sequence length="58" mass="6813">MKVKSLRLALEISLWIFMFLATMLLVAFWEVKKNNPLSLTLLEPENSSSMTRIQVFWP</sequence>